<name>B2GK87_KOCRD</name>
<proteinExistence type="predicted"/>
<dbReference type="KEGG" id="krh:KRH_07600"/>
<gene>
    <name evidence="2" type="ordered locus">KRH_07600</name>
</gene>
<dbReference type="STRING" id="378753.KRH_07600"/>
<dbReference type="Proteomes" id="UP000008838">
    <property type="component" value="Chromosome"/>
</dbReference>
<accession>B2GK87</accession>
<organism evidence="2 3">
    <name type="scientific">Kocuria rhizophila (strain ATCC 9341 / DSM 348 / NBRC 103217 / DC2201)</name>
    <dbReference type="NCBI Taxonomy" id="378753"/>
    <lineage>
        <taxon>Bacteria</taxon>
        <taxon>Bacillati</taxon>
        <taxon>Actinomycetota</taxon>
        <taxon>Actinomycetes</taxon>
        <taxon>Micrococcales</taxon>
        <taxon>Micrococcaceae</taxon>
        <taxon>Kocuria</taxon>
    </lineage>
</organism>
<evidence type="ECO:0000256" key="1">
    <source>
        <dbReference type="SAM" id="MobiDB-lite"/>
    </source>
</evidence>
<evidence type="ECO:0000313" key="2">
    <source>
        <dbReference type="EMBL" id="BAG29107.1"/>
    </source>
</evidence>
<dbReference type="EMBL" id="AP009152">
    <property type="protein sequence ID" value="BAG29107.1"/>
    <property type="molecule type" value="Genomic_DNA"/>
</dbReference>
<protein>
    <submittedName>
        <fullName evidence="2">Uncharacterized protein</fullName>
    </submittedName>
</protein>
<dbReference type="HOGENOM" id="CLU_2935515_0_0_11"/>
<reference evidence="2 3" key="1">
    <citation type="journal article" date="2008" name="J. Bacteriol.">
        <title>Complete genome sequence of the soil actinomycete Kocuria rhizophila.</title>
        <authorList>
            <person name="Takarada H."/>
            <person name="Sekine M."/>
            <person name="Kosugi H."/>
            <person name="Matsuo Y."/>
            <person name="Fujisawa T."/>
            <person name="Omata S."/>
            <person name="Kishi E."/>
            <person name="Shimizu A."/>
            <person name="Tsukatani N."/>
            <person name="Tanikawa S."/>
            <person name="Fujita N."/>
            <person name="Harayama S."/>
        </authorList>
    </citation>
    <scope>NUCLEOTIDE SEQUENCE [LARGE SCALE GENOMIC DNA]</scope>
    <source>
        <strain evidence="3">ATCC 9341 / DSM 348 / NBRC 103217 / DC2201</strain>
    </source>
</reference>
<keyword evidence="3" id="KW-1185">Reference proteome</keyword>
<sequence length="60" mass="6273">MHPQRDRPAGRGRTAVRGTEDLLPFAGAPELGSGRGLGVGSRRLDASMPHHIRVLGCGDG</sequence>
<dbReference type="AlphaFoldDB" id="B2GK87"/>
<feature type="region of interest" description="Disordered" evidence="1">
    <location>
        <begin position="1"/>
        <end position="35"/>
    </location>
</feature>
<evidence type="ECO:0000313" key="3">
    <source>
        <dbReference type="Proteomes" id="UP000008838"/>
    </source>
</evidence>